<comment type="caution">
    <text evidence="2">The sequence shown here is derived from an EMBL/GenBank/DDBJ whole genome shotgun (WGS) entry which is preliminary data.</text>
</comment>
<dbReference type="RefSeq" id="WP_137262991.1">
    <property type="nucleotide sequence ID" value="NZ_SZQL01000014.1"/>
</dbReference>
<dbReference type="PANTHER" id="PTHR37833">
    <property type="entry name" value="LIPOPROTEIN-RELATED"/>
    <property type="match status" value="1"/>
</dbReference>
<evidence type="ECO:0000256" key="1">
    <source>
        <dbReference type="SAM" id="SignalP"/>
    </source>
</evidence>
<dbReference type="AlphaFoldDB" id="A0A4U3KW27"/>
<dbReference type="Proteomes" id="UP000305848">
    <property type="component" value="Unassembled WGS sequence"/>
</dbReference>
<keyword evidence="1" id="KW-0732">Signal</keyword>
<keyword evidence="3" id="KW-1185">Reference proteome</keyword>
<dbReference type="PANTHER" id="PTHR37833:SF1">
    <property type="entry name" value="SIGNAL PEPTIDE PROTEIN"/>
    <property type="match status" value="1"/>
</dbReference>
<name>A0A4U3KW27_9BACT</name>
<dbReference type="Gene3D" id="2.60.40.10">
    <property type="entry name" value="Immunoglobulins"/>
    <property type="match status" value="1"/>
</dbReference>
<dbReference type="InterPro" id="IPR011467">
    <property type="entry name" value="DUF1573"/>
</dbReference>
<dbReference type="OrthoDB" id="826619at2"/>
<dbReference type="PROSITE" id="PS51257">
    <property type="entry name" value="PROKAR_LIPOPROTEIN"/>
    <property type="match status" value="1"/>
</dbReference>
<evidence type="ECO:0000313" key="2">
    <source>
        <dbReference type="EMBL" id="TKK66718.1"/>
    </source>
</evidence>
<proteinExistence type="predicted"/>
<gene>
    <name evidence="2" type="ORF">FC093_16930</name>
</gene>
<evidence type="ECO:0000313" key="3">
    <source>
        <dbReference type="Proteomes" id="UP000305848"/>
    </source>
</evidence>
<feature type="signal peptide" evidence="1">
    <location>
        <begin position="1"/>
        <end position="20"/>
    </location>
</feature>
<protein>
    <submittedName>
        <fullName evidence="2">DUF1573 domain-containing protein</fullName>
    </submittedName>
</protein>
<accession>A0A4U3KW27</accession>
<sequence length="147" mass="15163">MKSFLLIIIGGALLASTACNNGNANSATAAGSNAQQDTANFTTAVWTDSLQNFGTVEKGKQVKIVFHVKNTGDKPLFITSANPSCGCTVADYTKSAIPSGETGEVTANFDSNHGAAGKIHKSIAVVSNTNPARTTLVFEGQVEAAKQ</sequence>
<dbReference type="InterPro" id="IPR013783">
    <property type="entry name" value="Ig-like_fold"/>
</dbReference>
<feature type="chain" id="PRO_5020409231" evidence="1">
    <location>
        <begin position="21"/>
        <end position="147"/>
    </location>
</feature>
<reference evidence="2 3" key="1">
    <citation type="submission" date="2019-05" db="EMBL/GenBank/DDBJ databases">
        <title>Panacibacter sp. strain 17mud1-8 Genome sequencing and assembly.</title>
        <authorList>
            <person name="Chhetri G."/>
        </authorList>
    </citation>
    <scope>NUCLEOTIDE SEQUENCE [LARGE SCALE GENOMIC DNA]</scope>
    <source>
        <strain evidence="2 3">17mud1-8</strain>
    </source>
</reference>
<organism evidence="2 3">
    <name type="scientific">Ilyomonas limi</name>
    <dbReference type="NCBI Taxonomy" id="2575867"/>
    <lineage>
        <taxon>Bacteria</taxon>
        <taxon>Pseudomonadati</taxon>
        <taxon>Bacteroidota</taxon>
        <taxon>Chitinophagia</taxon>
        <taxon>Chitinophagales</taxon>
        <taxon>Chitinophagaceae</taxon>
        <taxon>Ilyomonas</taxon>
    </lineage>
</organism>
<dbReference type="EMBL" id="SZQL01000014">
    <property type="protein sequence ID" value="TKK66718.1"/>
    <property type="molecule type" value="Genomic_DNA"/>
</dbReference>
<dbReference type="Pfam" id="PF07610">
    <property type="entry name" value="DUF1573"/>
    <property type="match status" value="1"/>
</dbReference>